<dbReference type="Proteomes" id="UP001519295">
    <property type="component" value="Unassembled WGS sequence"/>
</dbReference>
<dbReference type="RefSeq" id="WP_210027314.1">
    <property type="nucleotide sequence ID" value="NZ_JAGINU010000001.1"/>
</dbReference>
<evidence type="ECO:0000259" key="1">
    <source>
        <dbReference type="Pfam" id="PF04480"/>
    </source>
</evidence>
<name>A0ABS4VUI1_9PSEU</name>
<sequence length="288" mass="31624">MLIRNLLRAQDGVVSREQALHSGLSPSMIRRRVARGEWEDVHPGVLHDTTHAPGGDTTIRAAWLWVGEDGLVSGPAAASWLGMPAPVPDLVEITVANSVRRRAPSGIRLRRRMIPVEDRMWHRGVLVTAHALTVLETCATIPDGAAFLDRALQRRWTTPRRLHAAYCRNAGAHGMAAAHTLLVAALDRADSALERRLLRLLRAAGLTGFVRGLPLGGGREIDIAFPAERVAIELDGWAWHVDPARFAADRTKGNDLVAAGWTLLRFTWHDVTEEPDLTIARILRALGE</sequence>
<evidence type="ECO:0000259" key="2">
    <source>
        <dbReference type="Pfam" id="PF13338"/>
    </source>
</evidence>
<dbReference type="Pfam" id="PF13338">
    <property type="entry name" value="AbiEi_4"/>
    <property type="match status" value="1"/>
</dbReference>
<dbReference type="GO" id="GO:0004519">
    <property type="term" value="F:endonuclease activity"/>
    <property type="evidence" value="ECO:0007669"/>
    <property type="project" value="UniProtKB-KW"/>
</dbReference>
<keyword evidence="3" id="KW-0255">Endonuclease</keyword>
<comment type="caution">
    <text evidence="3">The sequence shown here is derived from an EMBL/GenBank/DDBJ whole genome shotgun (WGS) entry which is preliminary data.</text>
</comment>
<dbReference type="InterPro" id="IPR011335">
    <property type="entry name" value="Restrct_endonuc-II-like"/>
</dbReference>
<dbReference type="SUPFAM" id="SSF52980">
    <property type="entry name" value="Restriction endonuclease-like"/>
    <property type="match status" value="1"/>
</dbReference>
<keyword evidence="3" id="KW-0540">Nuclease</keyword>
<dbReference type="EMBL" id="JAGINU010000001">
    <property type="protein sequence ID" value="MBP2367194.1"/>
    <property type="molecule type" value="Genomic_DNA"/>
</dbReference>
<dbReference type="Gene3D" id="3.40.960.10">
    <property type="entry name" value="VSR Endonuclease"/>
    <property type="match status" value="1"/>
</dbReference>
<evidence type="ECO:0000313" key="4">
    <source>
        <dbReference type="Proteomes" id="UP001519295"/>
    </source>
</evidence>
<organism evidence="3 4">
    <name type="scientific">Pseudonocardia parietis</name>
    <dbReference type="NCBI Taxonomy" id="570936"/>
    <lineage>
        <taxon>Bacteria</taxon>
        <taxon>Bacillati</taxon>
        <taxon>Actinomycetota</taxon>
        <taxon>Actinomycetes</taxon>
        <taxon>Pseudonocardiales</taxon>
        <taxon>Pseudonocardiaceae</taxon>
        <taxon>Pseudonocardia</taxon>
    </lineage>
</organism>
<proteinExistence type="predicted"/>
<reference evidence="3 4" key="1">
    <citation type="submission" date="2021-03" db="EMBL/GenBank/DDBJ databases">
        <title>Sequencing the genomes of 1000 actinobacteria strains.</title>
        <authorList>
            <person name="Klenk H.-P."/>
        </authorList>
    </citation>
    <scope>NUCLEOTIDE SEQUENCE [LARGE SCALE GENOMIC DNA]</scope>
    <source>
        <strain evidence="3 4">DSM 45256</strain>
    </source>
</reference>
<feature type="domain" description="DUF559" evidence="1">
    <location>
        <begin position="185"/>
        <end position="286"/>
    </location>
</feature>
<accession>A0ABS4VUI1</accession>
<dbReference type="InterPro" id="IPR007569">
    <property type="entry name" value="DUF559"/>
</dbReference>
<keyword evidence="3" id="KW-0378">Hydrolase</keyword>
<evidence type="ECO:0000313" key="3">
    <source>
        <dbReference type="EMBL" id="MBP2367194.1"/>
    </source>
</evidence>
<feature type="domain" description="AbiEi antitoxin N-terminal" evidence="2">
    <location>
        <begin position="2"/>
        <end position="45"/>
    </location>
</feature>
<dbReference type="Pfam" id="PF04480">
    <property type="entry name" value="DUF559"/>
    <property type="match status" value="1"/>
</dbReference>
<dbReference type="InterPro" id="IPR025159">
    <property type="entry name" value="AbiEi_N"/>
</dbReference>
<keyword evidence="4" id="KW-1185">Reference proteome</keyword>
<gene>
    <name evidence="3" type="ORF">JOF36_002890</name>
</gene>
<protein>
    <submittedName>
        <fullName evidence="3">Very-short-patch-repair endonuclease</fullName>
    </submittedName>
</protein>